<organism evidence="1 2">
    <name type="scientific">Flavobacterium hiemivividum</name>
    <dbReference type="NCBI Taxonomy" id="2541734"/>
    <lineage>
        <taxon>Bacteria</taxon>
        <taxon>Pseudomonadati</taxon>
        <taxon>Bacteroidota</taxon>
        <taxon>Flavobacteriia</taxon>
        <taxon>Flavobacteriales</taxon>
        <taxon>Flavobacteriaceae</taxon>
        <taxon>Flavobacterium</taxon>
    </lineage>
</organism>
<keyword evidence="2" id="KW-1185">Reference proteome</keyword>
<reference evidence="1 2" key="1">
    <citation type="submission" date="2019-03" db="EMBL/GenBank/DDBJ databases">
        <title>Flavobacterium TSA-D2 sp. nov., isolated from arctic soil.</title>
        <authorList>
            <person name="Chaudhary D.K."/>
        </authorList>
    </citation>
    <scope>NUCLEOTIDE SEQUENCE [LARGE SCALE GENOMIC DNA]</scope>
    <source>
        <strain evidence="1 2">TSA-D2</strain>
    </source>
</reference>
<name>A0A4V2Z188_9FLAO</name>
<proteinExistence type="predicted"/>
<dbReference type="Proteomes" id="UP000294597">
    <property type="component" value="Unassembled WGS sequence"/>
</dbReference>
<dbReference type="Pfam" id="PF16267">
    <property type="entry name" value="DUF4920"/>
    <property type="match status" value="1"/>
</dbReference>
<evidence type="ECO:0000313" key="2">
    <source>
        <dbReference type="Proteomes" id="UP000294597"/>
    </source>
</evidence>
<protein>
    <submittedName>
        <fullName evidence="1">DUF4920 domain-containing protein</fullName>
    </submittedName>
</protein>
<dbReference type="AlphaFoldDB" id="A0A4V2Z188"/>
<dbReference type="InterPro" id="IPR032577">
    <property type="entry name" value="DUF4920"/>
</dbReference>
<accession>A0A4V2Z188</accession>
<evidence type="ECO:0000313" key="1">
    <source>
        <dbReference type="EMBL" id="TDE03828.1"/>
    </source>
</evidence>
<dbReference type="EMBL" id="SMFO01000006">
    <property type="protein sequence ID" value="TDE03828.1"/>
    <property type="molecule type" value="Genomic_DNA"/>
</dbReference>
<dbReference type="RefSeq" id="WP_132111014.1">
    <property type="nucleotide sequence ID" value="NZ_SMFO01000006.1"/>
</dbReference>
<sequence>MKKSILIACSILVLSSCKKEDKVQEIKTEIAYATFGDSISDENALSKEEMLAKFDKLSQGDTIDVKFKSKIKEVCKQKGCWMNLDLSNDKEVFVKFKDYAFFVPTDAANEEVVISGKAYVSVESVADLKHYAKDGGKSQAAIDSIVTPKTKYSLMANGILIKKM</sequence>
<dbReference type="PROSITE" id="PS51257">
    <property type="entry name" value="PROKAR_LIPOPROTEIN"/>
    <property type="match status" value="1"/>
</dbReference>
<gene>
    <name evidence="1" type="ORF">E0F98_10000</name>
</gene>
<comment type="caution">
    <text evidence="1">The sequence shown here is derived from an EMBL/GenBank/DDBJ whole genome shotgun (WGS) entry which is preliminary data.</text>
</comment>